<dbReference type="SUPFAM" id="SSF52540">
    <property type="entry name" value="P-loop containing nucleoside triphosphate hydrolases"/>
    <property type="match status" value="1"/>
</dbReference>
<dbReference type="PANTHER" id="PTHR43883:SF1">
    <property type="entry name" value="GLUCONOKINASE"/>
    <property type="match status" value="1"/>
</dbReference>
<feature type="compositionally biased region" description="Basic residues" evidence="2">
    <location>
        <begin position="544"/>
        <end position="556"/>
    </location>
</feature>
<dbReference type="Gene3D" id="3.90.190.10">
    <property type="entry name" value="Protein tyrosine phosphatase superfamily"/>
    <property type="match status" value="1"/>
</dbReference>
<dbReference type="InterPro" id="IPR000387">
    <property type="entry name" value="Tyr_Pase_dom"/>
</dbReference>
<dbReference type="GeneID" id="25729986"/>
<evidence type="ECO:0000313" key="5">
    <source>
        <dbReference type="Proteomes" id="UP000054498"/>
    </source>
</evidence>
<dbReference type="Pfam" id="PF22784">
    <property type="entry name" value="PTP-SAK"/>
    <property type="match status" value="1"/>
</dbReference>
<dbReference type="InterPro" id="IPR057023">
    <property type="entry name" value="PTP-SAK"/>
</dbReference>
<sequence length="739" mass="77074">MRNTSWLVPGVLMASSTPKRPEHIHALAALGIGLVITLTEEEPLPPAWFQGGPARAGCGAVFNLFIPVRNYEPPSEGQMDSLLAAIETHWHSQHGGHGAGGGGRGRGVLVHCGGGKGRAGTALACYLCNQQPCVRDDSGWAPQPPAMAAKVAVRLLREMRPGSIETDQQERFVGTYSKTLWWRHQQTAVGVDEEEGRAEGAGTAVEPQAMHRPQSPTNAAAAAAVAVTAAGSAAASAADSSRQRAECSGSNATPASDDRRPGLPAGGYPSTPHLPSSPQVAADDTQLDAAGCSDLLNVEVVVTEKLDGGNCCIHQGAVYARTHKHPATHPSFGPIKVLAAAQLADVPPHHALFGENMSAVHSIAYRELPARFFLFAIWDTSTQVWLSWDDVEGWAQRLGLHTAPVVARGVFRSLEELAASLSASMAEPSAADSTGATPKEGFVVRTAAAIPGALFPRSVAKYVRAGHVQTDGTWRRTWKAARVVQRQPASASIGALAEPETREGALADGASTTSQEQHQQPDAAGPLVASGPAAAAPTQATSRGHGRGRRGARKGIRGVGGSGGARPGGGVIRLPRLIMLVGLPGSGKSTFARALAAAGGWSHVCQDDCGGRAAAESAFGIAMLRGPDVGRHVILDRCNATAADRRRWLDLGLIGKRDKGVVAVFFDVAADACKRRVAARTDHPTIPQGRGARAVDSFAEQLQPPSTQEGFERVHVIRNESEANALLASLGAGPLGLQP</sequence>
<dbReference type="InterPro" id="IPR029021">
    <property type="entry name" value="Prot-tyrosine_phosphatase-like"/>
</dbReference>
<keyword evidence="1" id="KW-0378">Hydrolase</keyword>
<name>A0A0D2MKB3_9CHLO</name>
<dbReference type="GO" id="GO:0016791">
    <property type="term" value="F:phosphatase activity"/>
    <property type="evidence" value="ECO:0007669"/>
    <property type="project" value="UniProtKB-ARBA"/>
</dbReference>
<dbReference type="PANTHER" id="PTHR43883">
    <property type="entry name" value="SLR0207 PROTEIN"/>
    <property type="match status" value="1"/>
</dbReference>
<evidence type="ECO:0000259" key="3">
    <source>
        <dbReference type="PROSITE" id="PS50056"/>
    </source>
</evidence>
<feature type="region of interest" description="Disordered" evidence="2">
    <location>
        <begin position="191"/>
        <end position="217"/>
    </location>
</feature>
<dbReference type="InterPro" id="IPR021122">
    <property type="entry name" value="RNA_ligase_dom_REL/Rnl2"/>
</dbReference>
<dbReference type="KEGG" id="mng:MNEG_12607"/>
<feature type="compositionally biased region" description="Polar residues" evidence="2">
    <location>
        <begin position="510"/>
        <end position="520"/>
    </location>
</feature>
<dbReference type="Pfam" id="PF09414">
    <property type="entry name" value="RNA_ligase"/>
    <property type="match status" value="1"/>
</dbReference>
<dbReference type="Proteomes" id="UP000054498">
    <property type="component" value="Unassembled WGS sequence"/>
</dbReference>
<gene>
    <name evidence="4" type="ORF">MNEG_12607</name>
</gene>
<dbReference type="InterPro" id="IPR052732">
    <property type="entry name" value="Cell-binding_unc_protein"/>
</dbReference>
<feature type="domain" description="Tyrosine specific protein phosphatases" evidence="3">
    <location>
        <begin position="80"/>
        <end position="171"/>
    </location>
</feature>
<dbReference type="Gene3D" id="3.40.50.300">
    <property type="entry name" value="P-loop containing nucleotide triphosphate hydrolases"/>
    <property type="match status" value="1"/>
</dbReference>
<dbReference type="STRING" id="145388.A0A0D2MKB3"/>
<dbReference type="Gene3D" id="3.30.470.30">
    <property type="entry name" value="DNA ligase/mRNA capping enzyme"/>
    <property type="match status" value="1"/>
</dbReference>
<organism evidence="4 5">
    <name type="scientific">Monoraphidium neglectum</name>
    <dbReference type="NCBI Taxonomy" id="145388"/>
    <lineage>
        <taxon>Eukaryota</taxon>
        <taxon>Viridiplantae</taxon>
        <taxon>Chlorophyta</taxon>
        <taxon>core chlorophytes</taxon>
        <taxon>Chlorophyceae</taxon>
        <taxon>CS clade</taxon>
        <taxon>Sphaeropleales</taxon>
        <taxon>Selenastraceae</taxon>
        <taxon>Monoraphidium</taxon>
    </lineage>
</organism>
<reference evidence="4 5" key="1">
    <citation type="journal article" date="2013" name="BMC Genomics">
        <title>Reconstruction of the lipid metabolism for the microalga Monoraphidium neglectum from its genome sequence reveals characteristics suitable for biofuel production.</title>
        <authorList>
            <person name="Bogen C."/>
            <person name="Al-Dilaimi A."/>
            <person name="Albersmeier A."/>
            <person name="Wichmann J."/>
            <person name="Grundmann M."/>
            <person name="Rupp O."/>
            <person name="Lauersen K.J."/>
            <person name="Blifernez-Klassen O."/>
            <person name="Kalinowski J."/>
            <person name="Goesmann A."/>
            <person name="Mussgnug J.H."/>
            <person name="Kruse O."/>
        </authorList>
    </citation>
    <scope>NUCLEOTIDE SEQUENCE [LARGE SCALE GENOMIC DNA]</scope>
    <source>
        <strain evidence="4 5">SAG 48.87</strain>
    </source>
</reference>
<evidence type="ECO:0000256" key="2">
    <source>
        <dbReference type="SAM" id="MobiDB-lite"/>
    </source>
</evidence>
<feature type="compositionally biased region" description="Low complexity" evidence="2">
    <location>
        <begin position="523"/>
        <end position="543"/>
    </location>
</feature>
<dbReference type="AlphaFoldDB" id="A0A0D2MKB3"/>
<dbReference type="EMBL" id="KK103552">
    <property type="protein sequence ID" value="KIY95355.1"/>
    <property type="molecule type" value="Genomic_DNA"/>
</dbReference>
<feature type="region of interest" description="Disordered" evidence="2">
    <location>
        <begin position="236"/>
        <end position="282"/>
    </location>
</feature>
<dbReference type="InterPro" id="IPR027417">
    <property type="entry name" value="P-loop_NTPase"/>
</dbReference>
<proteinExistence type="predicted"/>
<dbReference type="SUPFAM" id="SSF56091">
    <property type="entry name" value="DNA ligase/mRNA capping enzyme, catalytic domain"/>
    <property type="match status" value="1"/>
</dbReference>
<feature type="compositionally biased region" description="Gly residues" evidence="2">
    <location>
        <begin position="557"/>
        <end position="567"/>
    </location>
</feature>
<evidence type="ECO:0000256" key="1">
    <source>
        <dbReference type="ARBA" id="ARBA00022801"/>
    </source>
</evidence>
<protein>
    <recommendedName>
        <fullName evidence="3">Tyrosine specific protein phosphatases domain-containing protein</fullName>
    </recommendedName>
</protein>
<dbReference type="PROSITE" id="PS50056">
    <property type="entry name" value="TYR_PHOSPHATASE_2"/>
    <property type="match status" value="1"/>
</dbReference>
<dbReference type="RefSeq" id="XP_013894375.1">
    <property type="nucleotide sequence ID" value="XM_014038921.1"/>
</dbReference>
<evidence type="ECO:0000313" key="4">
    <source>
        <dbReference type="EMBL" id="KIY95355.1"/>
    </source>
</evidence>
<dbReference type="Pfam" id="PF13671">
    <property type="entry name" value="AAA_33"/>
    <property type="match status" value="1"/>
</dbReference>
<accession>A0A0D2MKB3</accession>
<keyword evidence="5" id="KW-1185">Reference proteome</keyword>
<dbReference type="OrthoDB" id="19045at2759"/>
<dbReference type="SUPFAM" id="SSF52799">
    <property type="entry name" value="(Phosphotyrosine protein) phosphatases II"/>
    <property type="match status" value="1"/>
</dbReference>
<feature type="region of interest" description="Disordered" evidence="2">
    <location>
        <begin position="489"/>
        <end position="567"/>
    </location>
</feature>